<dbReference type="VEuPathDB" id="FungiDB:FVEG_15597"/>
<dbReference type="EMBL" id="DS022247">
    <property type="protein sequence ID" value="EWG43788.1"/>
    <property type="molecule type" value="Genomic_DNA"/>
</dbReference>
<sequence>MTLKTDVRPPTRPIVNNFQSLLGKVLFDRVLASSLASSRLAWAFKCACSLSGLCPGCLHYLLTNYPYSSYSSFQPPSACTYVVGTVHLNAPITYGPRAPWSSKYATDSAPQLSQPLWVHEQASARWVVQLGHLCHSAIGCWQRHRVKQRHISTNSHNGTTLMLVVTIMAEEPKLTRLKRCLPIPACWLFFRLTIAPTASQNRYDIRSGRPHG</sequence>
<evidence type="ECO:0000313" key="2">
    <source>
        <dbReference type="Proteomes" id="UP000009096"/>
    </source>
</evidence>
<protein>
    <submittedName>
        <fullName evidence="1">Uncharacterized protein</fullName>
    </submittedName>
</protein>
<dbReference type="Proteomes" id="UP000009096">
    <property type="component" value="Chromosome 3"/>
</dbReference>
<keyword evidence="2" id="KW-1185">Reference proteome</keyword>
<proteinExistence type="predicted"/>
<dbReference type="AlphaFoldDB" id="W7LWX3"/>
<reference evidence="1 2" key="1">
    <citation type="journal article" date="2010" name="Nature">
        <title>Comparative genomics reveals mobile pathogenicity chromosomes in Fusarium.</title>
        <authorList>
            <person name="Ma L.J."/>
            <person name="van der Does H.C."/>
            <person name="Borkovich K.A."/>
            <person name="Coleman J.J."/>
            <person name="Daboussi M.J."/>
            <person name="Di Pietro A."/>
            <person name="Dufresne M."/>
            <person name="Freitag M."/>
            <person name="Grabherr M."/>
            <person name="Henrissat B."/>
            <person name="Houterman P.M."/>
            <person name="Kang S."/>
            <person name="Shim W.B."/>
            <person name="Woloshuk C."/>
            <person name="Xie X."/>
            <person name="Xu J.R."/>
            <person name="Antoniw J."/>
            <person name="Baker S.E."/>
            <person name="Bluhm B.H."/>
            <person name="Breakspear A."/>
            <person name="Brown D.W."/>
            <person name="Butchko R.A."/>
            <person name="Chapman S."/>
            <person name="Coulson R."/>
            <person name="Coutinho P.M."/>
            <person name="Danchin E.G."/>
            <person name="Diener A."/>
            <person name="Gale L.R."/>
            <person name="Gardiner D.M."/>
            <person name="Goff S."/>
            <person name="Hammond-Kosack K.E."/>
            <person name="Hilburn K."/>
            <person name="Hua-Van A."/>
            <person name="Jonkers W."/>
            <person name="Kazan K."/>
            <person name="Kodira C.D."/>
            <person name="Koehrsen M."/>
            <person name="Kumar L."/>
            <person name="Lee Y.H."/>
            <person name="Li L."/>
            <person name="Manners J.M."/>
            <person name="Miranda-Saavedra D."/>
            <person name="Mukherjee M."/>
            <person name="Park G."/>
            <person name="Park J."/>
            <person name="Park S.Y."/>
            <person name="Proctor R.H."/>
            <person name="Regev A."/>
            <person name="Ruiz-Roldan M.C."/>
            <person name="Sain D."/>
            <person name="Sakthikumar S."/>
            <person name="Sykes S."/>
            <person name="Schwartz D.C."/>
            <person name="Turgeon B.G."/>
            <person name="Wapinski I."/>
            <person name="Yoder O."/>
            <person name="Young S."/>
            <person name="Zeng Q."/>
            <person name="Zhou S."/>
            <person name="Galagan J."/>
            <person name="Cuomo C.A."/>
            <person name="Kistler H.C."/>
            <person name="Rep M."/>
        </authorList>
    </citation>
    <scope>NUCLEOTIDE SEQUENCE [LARGE SCALE GENOMIC DNA]</scope>
    <source>
        <strain evidence="2">M3125 / FGSC 7600</strain>
    </source>
</reference>
<name>W7LWX3_GIBM7</name>
<dbReference type="KEGG" id="fvr:FVEG_15597"/>
<dbReference type="GeneID" id="30072473"/>
<organism evidence="1 2">
    <name type="scientific">Gibberella moniliformis (strain M3125 / FGSC 7600)</name>
    <name type="common">Maize ear and stalk rot fungus</name>
    <name type="synonym">Fusarium verticillioides</name>
    <dbReference type="NCBI Taxonomy" id="334819"/>
    <lineage>
        <taxon>Eukaryota</taxon>
        <taxon>Fungi</taxon>
        <taxon>Dikarya</taxon>
        <taxon>Ascomycota</taxon>
        <taxon>Pezizomycotina</taxon>
        <taxon>Sordariomycetes</taxon>
        <taxon>Hypocreomycetidae</taxon>
        <taxon>Hypocreales</taxon>
        <taxon>Nectriaceae</taxon>
        <taxon>Fusarium</taxon>
        <taxon>Fusarium fujikuroi species complex</taxon>
    </lineage>
</organism>
<gene>
    <name evidence="1" type="ORF">FVEG_15597</name>
</gene>
<evidence type="ECO:0000313" key="1">
    <source>
        <dbReference type="EMBL" id="EWG43788.1"/>
    </source>
</evidence>
<accession>W7LWX3</accession>
<dbReference type="RefSeq" id="XP_018749979.1">
    <property type="nucleotide sequence ID" value="XM_018904773.1"/>
</dbReference>